<dbReference type="InterPro" id="IPR018490">
    <property type="entry name" value="cNMP-bd_dom_sf"/>
</dbReference>
<dbReference type="Proteomes" id="UP000244937">
    <property type="component" value="Chromosome"/>
</dbReference>
<dbReference type="CDD" id="cd00038">
    <property type="entry name" value="CAP_ED"/>
    <property type="match status" value="1"/>
</dbReference>
<dbReference type="EMBL" id="CP029187">
    <property type="protein sequence ID" value="AWI26896.1"/>
    <property type="molecule type" value="Genomic_DNA"/>
</dbReference>
<evidence type="ECO:0000313" key="1">
    <source>
        <dbReference type="EMBL" id="AWI26896.1"/>
    </source>
</evidence>
<dbReference type="AlphaFoldDB" id="A0A2S1SKL5"/>
<sequence>MDTDLFFSKINSYHVISKEAELAWSGHLHQKVYLKNSHFIQIGQVPRKIGFVVKGLLAQHYFTENGDTVIKYFFPEQRFAASVGAMLTQSESQFDILALEKATIIEYEAAAFQKLVSEFPDIALFYIRYMERHWIIEKEPLEITLRADTAAKRYEDFLKKYPDLPKRLKKHHIASYLGITPTQLSRIFLANK</sequence>
<dbReference type="InterPro" id="IPR014710">
    <property type="entry name" value="RmlC-like_jellyroll"/>
</dbReference>
<evidence type="ECO:0000313" key="2">
    <source>
        <dbReference type="Proteomes" id="UP000244937"/>
    </source>
</evidence>
<gene>
    <name evidence="1" type="ORF">HYN49_13835</name>
</gene>
<dbReference type="OrthoDB" id="663011at2"/>
<protein>
    <submittedName>
        <fullName evidence="1">Crp/Fnr family transcriptional regulator</fullName>
    </submittedName>
</protein>
<accession>A0A2S1SKL5</accession>
<dbReference type="InterPro" id="IPR000595">
    <property type="entry name" value="cNMP-bd_dom"/>
</dbReference>
<dbReference type="KEGG" id="fpal:HYN49_13835"/>
<name>A0A2S1SKL5_9FLAO</name>
<proteinExistence type="predicted"/>
<dbReference type="SUPFAM" id="SSF51206">
    <property type="entry name" value="cAMP-binding domain-like"/>
    <property type="match status" value="1"/>
</dbReference>
<keyword evidence="2" id="KW-1185">Reference proteome</keyword>
<dbReference type="Gene3D" id="2.60.120.10">
    <property type="entry name" value="Jelly Rolls"/>
    <property type="match status" value="1"/>
</dbReference>
<organism evidence="1 2">
    <name type="scientific">Flavobacterium pallidum</name>
    <dbReference type="NCBI Taxonomy" id="2172098"/>
    <lineage>
        <taxon>Bacteria</taxon>
        <taxon>Pseudomonadati</taxon>
        <taxon>Bacteroidota</taxon>
        <taxon>Flavobacteriia</taxon>
        <taxon>Flavobacteriales</taxon>
        <taxon>Flavobacteriaceae</taxon>
        <taxon>Flavobacterium</taxon>
    </lineage>
</organism>
<reference evidence="1 2" key="1">
    <citation type="submission" date="2018-05" db="EMBL/GenBank/DDBJ databases">
        <title>Genome sequencing of Flavobacterium sp. HYN0049.</title>
        <authorList>
            <person name="Yi H."/>
            <person name="Baek C."/>
        </authorList>
    </citation>
    <scope>NUCLEOTIDE SEQUENCE [LARGE SCALE GENOMIC DNA]</scope>
    <source>
        <strain evidence="1 2">HYN0049</strain>
    </source>
</reference>
<dbReference type="RefSeq" id="WP_108904669.1">
    <property type="nucleotide sequence ID" value="NZ_CP029187.1"/>
</dbReference>